<keyword evidence="3" id="KW-1185">Reference proteome</keyword>
<dbReference type="EMBL" id="NJHN03000017">
    <property type="protein sequence ID" value="KAH9425876.1"/>
    <property type="molecule type" value="Genomic_DNA"/>
</dbReference>
<reference evidence="2 3" key="2">
    <citation type="journal article" date="2022" name="Mol. Biol. Evol.">
        <title>Comparative Genomics Reveals Insights into the Divergent Evolution of Astigmatic Mites and Household Pest Adaptations.</title>
        <authorList>
            <person name="Xiong Q."/>
            <person name="Wan A.T."/>
            <person name="Liu X."/>
            <person name="Fung C.S."/>
            <person name="Xiao X."/>
            <person name="Malainual N."/>
            <person name="Hou J."/>
            <person name="Wang L."/>
            <person name="Wang M."/>
            <person name="Yang K.Y."/>
            <person name="Cui Y."/>
            <person name="Leung E.L."/>
            <person name="Nong W."/>
            <person name="Shin S.K."/>
            <person name="Au S.W."/>
            <person name="Jeong K.Y."/>
            <person name="Chew F.T."/>
            <person name="Hui J.H."/>
            <person name="Leung T.F."/>
            <person name="Tungtrongchitr A."/>
            <person name="Zhong N."/>
            <person name="Liu Z."/>
            <person name="Tsui S.K."/>
        </authorList>
    </citation>
    <scope>NUCLEOTIDE SEQUENCE [LARGE SCALE GENOMIC DNA]</scope>
    <source>
        <strain evidence="2">Derp</strain>
    </source>
</reference>
<sequence length="65" mass="7624">MSKNENDHQQQQYNNNANNHQLLWSIEFRSKLNKKKTFSLVQSNRTTTGRTNVTSKQCESNVIIK</sequence>
<reference evidence="2 3" key="1">
    <citation type="journal article" date="2018" name="J. Allergy Clin. Immunol.">
        <title>High-quality assembly of Dermatophagoides pteronyssinus genome and transcriptome reveals a wide range of novel allergens.</title>
        <authorList>
            <person name="Liu X.Y."/>
            <person name="Yang K.Y."/>
            <person name="Wang M.Q."/>
            <person name="Kwok J.S."/>
            <person name="Zeng X."/>
            <person name="Yang Z."/>
            <person name="Xiao X.J."/>
            <person name="Lau C.P."/>
            <person name="Li Y."/>
            <person name="Huang Z.M."/>
            <person name="Ba J.G."/>
            <person name="Yim A.K."/>
            <person name="Ouyang C.Y."/>
            <person name="Ngai S.M."/>
            <person name="Chan T.F."/>
            <person name="Leung E.L."/>
            <person name="Liu L."/>
            <person name="Liu Z.G."/>
            <person name="Tsui S.K."/>
        </authorList>
    </citation>
    <scope>NUCLEOTIDE SEQUENCE [LARGE SCALE GENOMIC DNA]</scope>
    <source>
        <strain evidence="2">Derp</strain>
    </source>
</reference>
<organism evidence="2 3">
    <name type="scientific">Dermatophagoides pteronyssinus</name>
    <name type="common">European house dust mite</name>
    <dbReference type="NCBI Taxonomy" id="6956"/>
    <lineage>
        <taxon>Eukaryota</taxon>
        <taxon>Metazoa</taxon>
        <taxon>Ecdysozoa</taxon>
        <taxon>Arthropoda</taxon>
        <taxon>Chelicerata</taxon>
        <taxon>Arachnida</taxon>
        <taxon>Acari</taxon>
        <taxon>Acariformes</taxon>
        <taxon>Sarcoptiformes</taxon>
        <taxon>Astigmata</taxon>
        <taxon>Psoroptidia</taxon>
        <taxon>Analgoidea</taxon>
        <taxon>Pyroglyphidae</taxon>
        <taxon>Dermatophagoidinae</taxon>
        <taxon>Dermatophagoides</taxon>
    </lineage>
</organism>
<evidence type="ECO:0000256" key="1">
    <source>
        <dbReference type="SAM" id="MobiDB-lite"/>
    </source>
</evidence>
<evidence type="ECO:0000313" key="3">
    <source>
        <dbReference type="Proteomes" id="UP000887458"/>
    </source>
</evidence>
<comment type="caution">
    <text evidence="2">The sequence shown here is derived from an EMBL/GenBank/DDBJ whole genome shotgun (WGS) entry which is preliminary data.</text>
</comment>
<accession>A0ABQ8JUA6</accession>
<evidence type="ECO:0000313" key="2">
    <source>
        <dbReference type="EMBL" id="KAH9425876.1"/>
    </source>
</evidence>
<dbReference type="Proteomes" id="UP000887458">
    <property type="component" value="Unassembled WGS sequence"/>
</dbReference>
<name>A0ABQ8JUA6_DERPT</name>
<protein>
    <submittedName>
        <fullName evidence="2">Uncharacterized protein</fullName>
    </submittedName>
</protein>
<feature type="region of interest" description="Disordered" evidence="1">
    <location>
        <begin position="1"/>
        <end position="20"/>
    </location>
</feature>
<feature type="compositionally biased region" description="Low complexity" evidence="1">
    <location>
        <begin position="9"/>
        <end position="20"/>
    </location>
</feature>
<gene>
    <name evidence="2" type="ORF">DERP_005095</name>
</gene>
<proteinExistence type="predicted"/>